<gene>
    <name evidence="1" type="ORF">G9444_1214</name>
</gene>
<dbReference type="AlphaFoldDB" id="A0A401N1H1"/>
<evidence type="ECO:0000313" key="2">
    <source>
        <dbReference type="Proteomes" id="UP000502345"/>
    </source>
</evidence>
<accession>A0A401N1H1</accession>
<protein>
    <submittedName>
        <fullName evidence="1">Uncharacterized protein</fullName>
    </submittedName>
</protein>
<dbReference type="EMBL" id="CP050124">
    <property type="protein sequence ID" value="QIP38457.1"/>
    <property type="molecule type" value="Genomic_DNA"/>
</dbReference>
<dbReference type="Proteomes" id="UP000502345">
    <property type="component" value="Chromosome"/>
</dbReference>
<name>A0A401N1H1_RHOER</name>
<proteinExistence type="predicted"/>
<sequence>MWWMVGLIVLAALVLASVLVGFVFRRPIAEAKSAVLAFDDASSQPQRD</sequence>
<evidence type="ECO:0000313" key="1">
    <source>
        <dbReference type="EMBL" id="QIP38457.1"/>
    </source>
</evidence>
<reference evidence="1 2" key="1">
    <citation type="submission" date="2020-03" db="EMBL/GenBank/DDBJ databases">
        <title>Screen low temperature-resistant strains for efficient degradation of petroleum hydrocarbons under the low temperature.</title>
        <authorList>
            <person name="Wang Y."/>
            <person name="Chen J."/>
        </authorList>
    </citation>
    <scope>NUCLEOTIDE SEQUENCE [LARGE SCALE GENOMIC DNA]</scope>
    <source>
        <strain evidence="1 2">KB1</strain>
    </source>
</reference>
<organism evidence="1 2">
    <name type="scientific">Rhodococcus erythropolis</name>
    <name type="common">Arthrobacter picolinophilus</name>
    <dbReference type="NCBI Taxonomy" id="1833"/>
    <lineage>
        <taxon>Bacteria</taxon>
        <taxon>Bacillati</taxon>
        <taxon>Actinomycetota</taxon>
        <taxon>Actinomycetes</taxon>
        <taxon>Mycobacteriales</taxon>
        <taxon>Nocardiaceae</taxon>
        <taxon>Rhodococcus</taxon>
        <taxon>Rhodococcus erythropolis group</taxon>
    </lineage>
</organism>